<sequence length="169" mass="19151">MTPNTSSATNSGKALLEERLKGLDHKNFNWQAWKKGTLLVLKRIFGPDSIYVRELENTDYQYNSWSLRDTAGSEDPVKESVRELLRICITEANLNEPLKSNPTTDLSQELKNILSQYFDHATLAEIQKIASAEMPMVAKEEQVGKIISDKIPKYQTALLGKILLWAANR</sequence>
<gene>
    <name evidence="1" type="ORF">SAMN05444380_102177</name>
</gene>
<dbReference type="RefSeq" id="WP_010528733.1">
    <property type="nucleotide sequence ID" value="NZ_AFSL01000095.1"/>
</dbReference>
<accession>A0A1I1VJI5</accession>
<evidence type="ECO:0000313" key="1">
    <source>
        <dbReference type="EMBL" id="SFD82198.1"/>
    </source>
</evidence>
<evidence type="ECO:0000313" key="2">
    <source>
        <dbReference type="Proteomes" id="UP000181976"/>
    </source>
</evidence>
<organism evidence="1 2">
    <name type="scientific">Thermophagus xiamenensis</name>
    <dbReference type="NCBI Taxonomy" id="385682"/>
    <lineage>
        <taxon>Bacteria</taxon>
        <taxon>Pseudomonadati</taxon>
        <taxon>Bacteroidota</taxon>
        <taxon>Bacteroidia</taxon>
        <taxon>Marinilabiliales</taxon>
        <taxon>Marinilabiliaceae</taxon>
        <taxon>Thermophagus</taxon>
    </lineage>
</organism>
<dbReference type="AlphaFoldDB" id="A0A1I1VJI5"/>
<dbReference type="eggNOG" id="ENOG5033KTN">
    <property type="taxonomic scope" value="Bacteria"/>
</dbReference>
<dbReference type="STRING" id="385682.SAMN05444380_102177"/>
<keyword evidence="2" id="KW-1185">Reference proteome</keyword>
<protein>
    <submittedName>
        <fullName evidence="1">Uncharacterized protein</fullName>
    </submittedName>
</protein>
<proteinExistence type="predicted"/>
<dbReference type="Proteomes" id="UP000181976">
    <property type="component" value="Unassembled WGS sequence"/>
</dbReference>
<dbReference type="InParanoid" id="A0A1I1VJI5"/>
<name>A0A1I1VJI5_9BACT</name>
<dbReference type="EMBL" id="FONA01000002">
    <property type="protein sequence ID" value="SFD82198.1"/>
    <property type="molecule type" value="Genomic_DNA"/>
</dbReference>
<dbReference type="OrthoDB" id="1123389at2"/>
<reference evidence="1 2" key="1">
    <citation type="submission" date="2016-10" db="EMBL/GenBank/DDBJ databases">
        <authorList>
            <person name="de Groot N.N."/>
        </authorList>
    </citation>
    <scope>NUCLEOTIDE SEQUENCE [LARGE SCALE GENOMIC DNA]</scope>
    <source>
        <strain evidence="1 2">DSM 19012</strain>
    </source>
</reference>